<keyword evidence="3" id="KW-1185">Reference proteome</keyword>
<organism evidence="2 3">
    <name type="scientific">Coprothermobacter proteolyticus (strain ATCC 35245 / DSM 5265 / OCM 4 / BT)</name>
    <dbReference type="NCBI Taxonomy" id="309798"/>
    <lineage>
        <taxon>Bacteria</taxon>
        <taxon>Pseudomonadati</taxon>
        <taxon>Coprothermobacterota</taxon>
        <taxon>Coprothermobacteria</taxon>
        <taxon>Coprothermobacterales</taxon>
        <taxon>Coprothermobacteraceae</taxon>
        <taxon>Coprothermobacter</taxon>
    </lineage>
</organism>
<reference evidence="3" key="1">
    <citation type="submission" date="2008-08" db="EMBL/GenBank/DDBJ databases">
        <title>The complete genome sequence of Coprothermobacter proteolyticus strain ATCC 5245 / DSM 5265 / BT.</title>
        <authorList>
            <person name="Dodson R.J."/>
            <person name="Durkin A.S."/>
            <person name="Wu M."/>
            <person name="Eisen J."/>
            <person name="Sutton G."/>
        </authorList>
    </citation>
    <scope>NUCLEOTIDE SEQUENCE [LARGE SCALE GENOMIC DNA]</scope>
    <source>
        <strain evidence="3">ATCC 35245 / DSM 5265 / OCM 4 / BT</strain>
    </source>
</reference>
<feature type="region of interest" description="Disordered" evidence="1">
    <location>
        <begin position="1"/>
        <end position="36"/>
    </location>
</feature>
<sequence length="36" mass="3967">MNTPNRIEGAIAPSARESIAMHVHDDLRKGDIHAKD</sequence>
<reference evidence="2 3" key="2">
    <citation type="journal article" date="2014" name="Genome Announc.">
        <title>Complete Genome Sequence of Coprothermobacter proteolyticus DSM 5265.</title>
        <authorList>
            <person name="Alexiev A."/>
            <person name="Coil D.A."/>
            <person name="Badger J.H."/>
            <person name="Enticknap J."/>
            <person name="Ward N."/>
            <person name="Robb F.T."/>
            <person name="Eisen J.A."/>
        </authorList>
    </citation>
    <scope>NUCLEOTIDE SEQUENCE [LARGE SCALE GENOMIC DNA]</scope>
    <source>
        <strain evidence="3">ATCC 35245 / DSM 5265 / OCM 4 / BT</strain>
    </source>
</reference>
<dbReference type="EMBL" id="CP001145">
    <property type="protein sequence ID" value="ACI17180.1"/>
    <property type="molecule type" value="Genomic_DNA"/>
</dbReference>
<gene>
    <name evidence="2" type="ordered locus">COPRO5265_1379</name>
</gene>
<evidence type="ECO:0000313" key="2">
    <source>
        <dbReference type="EMBL" id="ACI17180.1"/>
    </source>
</evidence>
<dbReference type="AlphaFoldDB" id="B5Y601"/>
<protein>
    <submittedName>
        <fullName evidence="2">Uncharacterized protein</fullName>
    </submittedName>
</protein>
<feature type="compositionally biased region" description="Basic and acidic residues" evidence="1">
    <location>
        <begin position="22"/>
        <end position="36"/>
    </location>
</feature>
<proteinExistence type="predicted"/>
<evidence type="ECO:0000256" key="1">
    <source>
        <dbReference type="SAM" id="MobiDB-lite"/>
    </source>
</evidence>
<accession>B5Y601</accession>
<evidence type="ECO:0000313" key="3">
    <source>
        <dbReference type="Proteomes" id="UP000001732"/>
    </source>
</evidence>
<dbReference type="Proteomes" id="UP000001732">
    <property type="component" value="Chromosome"/>
</dbReference>
<name>B5Y601_COPPD</name>